<proteinExistence type="predicted"/>
<keyword evidence="2" id="KW-1185">Reference proteome</keyword>
<reference evidence="1 2" key="1">
    <citation type="journal article" date="2012" name="Proc. Natl. Acad. Sci. U.S.A.">
        <title>Genome streamlining and chemical defense in a coral reef symbiosis.</title>
        <authorList>
            <person name="Kwan J.C."/>
            <person name="Donia M.S."/>
            <person name="Han A.W."/>
            <person name="Hirose E."/>
            <person name="Haygood M.G."/>
            <person name="Schmidt E.W."/>
        </authorList>
    </citation>
    <scope>NUCLEOTIDE SEQUENCE [LARGE SCALE GENOMIC DNA]</scope>
    <source>
        <strain evidence="1 2">L2</strain>
    </source>
</reference>
<evidence type="ECO:0000313" key="1">
    <source>
        <dbReference type="EMBL" id="AFX99034.1"/>
    </source>
</evidence>
<organism evidence="1 2">
    <name type="scientific">Candidatus Endolissoclinum faulkneri L2</name>
    <dbReference type="NCBI Taxonomy" id="1193729"/>
    <lineage>
        <taxon>Bacteria</taxon>
        <taxon>Pseudomonadati</taxon>
        <taxon>Pseudomonadota</taxon>
        <taxon>Alphaproteobacteria</taxon>
        <taxon>Rhodospirillales</taxon>
        <taxon>Rhodospirillaceae</taxon>
        <taxon>Candidatus Endolissoclinum</taxon>
    </lineage>
</organism>
<sequence>MLIVIADIDNAWEIANNAIFLVNGLLNNIKYFMRNQDFLQVLKNCNNKINFLPIKITFMHHNLVL</sequence>
<dbReference type="HOGENOM" id="CLU_2841590_0_0_5"/>
<evidence type="ECO:0000313" key="2">
    <source>
        <dbReference type="Proteomes" id="UP000010077"/>
    </source>
</evidence>
<dbReference type="Proteomes" id="UP000010077">
    <property type="component" value="Chromosome"/>
</dbReference>
<protein>
    <submittedName>
        <fullName evidence="1">Uncharacterized protein</fullName>
    </submittedName>
</protein>
<gene>
    <name evidence="1" type="ORF">A1OE_849</name>
</gene>
<dbReference type="KEGG" id="thal:A1OE_849"/>
<accession>K7YR78</accession>
<dbReference type="EMBL" id="CP003539">
    <property type="protein sequence ID" value="AFX99034.1"/>
    <property type="molecule type" value="Genomic_DNA"/>
</dbReference>
<name>K7YR78_9PROT</name>
<dbReference type="AlphaFoldDB" id="K7YR78"/>